<dbReference type="GeneTree" id="ENSGT00770000120611"/>
<sequence length="275" mass="30452">MEKLCLDESAVKAVDEYWEYRSIVGDDDGGRLFTPEQYEEYKRTVLPQRMKNRLFVSFGVPEGIDCNLIGPETQCFCTHRYKQHKTDFEVVPSERPLGLPCQVRGCRCSAYEYVPRNGPNPVRCRCKHLSQDHSEATGHLCNSCSGFQSTVTCGCGQPNSAHQTLVETKPEREARGRPVGRDVPYAAMGGLTGFSSLLDGYLNQEACGSGTSFCSLPGIVSLEHSLQNTDIQADTRQAILCSDSFFIEGVSFLVIQTCSSGGVSVHWTKRGRKFP</sequence>
<dbReference type="Ensembl" id="ENSSMAT00000023595.2">
    <property type="protein sequence ID" value="ENSSMAP00000023327.2"/>
    <property type="gene ID" value="ENSSMAG00000014220.2"/>
</dbReference>
<dbReference type="PANTHER" id="PTHR31214:SF2">
    <property type="entry name" value="PROTEIN FAM221A"/>
    <property type="match status" value="1"/>
</dbReference>
<evidence type="ECO:0000256" key="2">
    <source>
        <dbReference type="ARBA" id="ARBA00039630"/>
    </source>
</evidence>
<gene>
    <name evidence="3" type="primary">FAM221A</name>
</gene>
<dbReference type="Pfam" id="PF14753">
    <property type="entry name" value="FAM221"/>
    <property type="match status" value="1"/>
</dbReference>
<protein>
    <recommendedName>
        <fullName evidence="2">Protein FAM221A</fullName>
    </recommendedName>
</protein>
<comment type="similarity">
    <text evidence="1">Belongs to the FAM221 family.</text>
</comment>
<evidence type="ECO:0000256" key="1">
    <source>
        <dbReference type="ARBA" id="ARBA00011026"/>
    </source>
</evidence>
<proteinExistence type="inferred from homology"/>
<dbReference type="AlphaFoldDB" id="A0A8D3ATN0"/>
<reference evidence="3" key="2">
    <citation type="submission" date="2025-08" db="UniProtKB">
        <authorList>
            <consortium name="Ensembl"/>
        </authorList>
    </citation>
    <scope>IDENTIFICATION</scope>
</reference>
<accession>A0A8D3ATN0</accession>
<evidence type="ECO:0000313" key="3">
    <source>
        <dbReference type="Ensembl" id="ENSSMAP00000023327.2"/>
    </source>
</evidence>
<dbReference type="Proteomes" id="UP000694558">
    <property type="component" value="Chromosome 22"/>
</dbReference>
<evidence type="ECO:0000313" key="4">
    <source>
        <dbReference type="Proteomes" id="UP000694558"/>
    </source>
</evidence>
<name>A0A8D3ATN0_SCOMX</name>
<organism evidence="3 4">
    <name type="scientific">Scophthalmus maximus</name>
    <name type="common">Turbot</name>
    <name type="synonym">Psetta maxima</name>
    <dbReference type="NCBI Taxonomy" id="52904"/>
    <lineage>
        <taxon>Eukaryota</taxon>
        <taxon>Metazoa</taxon>
        <taxon>Chordata</taxon>
        <taxon>Craniata</taxon>
        <taxon>Vertebrata</taxon>
        <taxon>Euteleostomi</taxon>
        <taxon>Actinopterygii</taxon>
        <taxon>Neopterygii</taxon>
        <taxon>Teleostei</taxon>
        <taxon>Neoteleostei</taxon>
        <taxon>Acanthomorphata</taxon>
        <taxon>Carangaria</taxon>
        <taxon>Pleuronectiformes</taxon>
        <taxon>Pleuronectoidei</taxon>
        <taxon>Scophthalmidae</taxon>
        <taxon>Scophthalmus</taxon>
    </lineage>
</organism>
<reference evidence="3" key="1">
    <citation type="submission" date="2023-05" db="EMBL/GenBank/DDBJ databases">
        <title>High-quality long-read genome of Scophthalmus maximus.</title>
        <authorList>
            <person name="Lien S."/>
            <person name="Martinez P."/>
        </authorList>
    </citation>
    <scope>NUCLEOTIDE SEQUENCE [LARGE SCALE GENOMIC DNA]</scope>
</reference>
<dbReference type="PANTHER" id="PTHR31214">
    <property type="entry name" value="PROTEIN FAM221A-RELATED"/>
    <property type="match status" value="1"/>
</dbReference>
<dbReference type="InterPro" id="IPR026755">
    <property type="entry name" value="Fam221a/b"/>
</dbReference>